<dbReference type="RefSeq" id="WP_286055466.1">
    <property type="nucleotide sequence ID" value="NZ_JASVWF010000006.1"/>
</dbReference>
<sequence>MNVQMREQGGVWVPEAVRRAAEAAGLGVAREVRAERSATATALGGLALCTVGVVVSLLVSGFNATQTASGGSGAPHVFVPSGAVAVIGLVIAIRALVMGARTHYRCDGGLVVARRGSVRTVRWADVEELRAVKGRAGAAVLAYRVGVRGARPVVLPLRTVGGRDPFMDGVIAGARTHGATVR</sequence>
<name>A0ABT7ME14_9PSEU</name>
<reference evidence="2 3" key="1">
    <citation type="submission" date="2023-06" db="EMBL/GenBank/DDBJ databases">
        <title>Actinomycetospora Odt1-22.</title>
        <authorList>
            <person name="Supong K."/>
        </authorList>
    </citation>
    <scope>NUCLEOTIDE SEQUENCE [LARGE SCALE GENOMIC DNA]</scope>
    <source>
        <strain evidence="2 3">Odt1-22</strain>
    </source>
</reference>
<evidence type="ECO:0008006" key="4">
    <source>
        <dbReference type="Google" id="ProtNLM"/>
    </source>
</evidence>
<keyword evidence="1" id="KW-0472">Membrane</keyword>
<dbReference type="EMBL" id="JASVWF010000006">
    <property type="protein sequence ID" value="MDL5158905.1"/>
    <property type="molecule type" value="Genomic_DNA"/>
</dbReference>
<feature type="transmembrane region" description="Helical" evidence="1">
    <location>
        <begin position="77"/>
        <end position="97"/>
    </location>
</feature>
<feature type="transmembrane region" description="Helical" evidence="1">
    <location>
        <begin position="40"/>
        <end position="65"/>
    </location>
</feature>
<keyword evidence="1" id="KW-1133">Transmembrane helix</keyword>
<comment type="caution">
    <text evidence="2">The sequence shown here is derived from an EMBL/GenBank/DDBJ whole genome shotgun (WGS) entry which is preliminary data.</text>
</comment>
<accession>A0ABT7ME14</accession>
<gene>
    <name evidence="2" type="ORF">QRT03_23255</name>
</gene>
<evidence type="ECO:0000256" key="1">
    <source>
        <dbReference type="SAM" id="Phobius"/>
    </source>
</evidence>
<evidence type="ECO:0000313" key="3">
    <source>
        <dbReference type="Proteomes" id="UP001231924"/>
    </source>
</evidence>
<keyword evidence="1" id="KW-0812">Transmembrane</keyword>
<keyword evidence="3" id="KW-1185">Reference proteome</keyword>
<organism evidence="2 3">
    <name type="scientific">Actinomycetospora termitidis</name>
    <dbReference type="NCBI Taxonomy" id="3053470"/>
    <lineage>
        <taxon>Bacteria</taxon>
        <taxon>Bacillati</taxon>
        <taxon>Actinomycetota</taxon>
        <taxon>Actinomycetes</taxon>
        <taxon>Pseudonocardiales</taxon>
        <taxon>Pseudonocardiaceae</taxon>
        <taxon>Actinomycetospora</taxon>
    </lineage>
</organism>
<proteinExistence type="predicted"/>
<evidence type="ECO:0000313" key="2">
    <source>
        <dbReference type="EMBL" id="MDL5158905.1"/>
    </source>
</evidence>
<dbReference type="Proteomes" id="UP001231924">
    <property type="component" value="Unassembled WGS sequence"/>
</dbReference>
<protein>
    <recommendedName>
        <fullName evidence="4">PH domain-containing protein</fullName>
    </recommendedName>
</protein>